<evidence type="ECO:0000256" key="1">
    <source>
        <dbReference type="ARBA" id="ARBA00004167"/>
    </source>
</evidence>
<evidence type="ECO:0000313" key="5">
    <source>
        <dbReference type="EMBL" id="KGN60973.1"/>
    </source>
</evidence>
<reference evidence="5 6" key="3">
    <citation type="journal article" date="2010" name="BMC Genomics">
        <title>Transcriptome sequencing and comparative analysis of cucumber flowers with different sex types.</title>
        <authorList>
            <person name="Guo S."/>
            <person name="Zheng Y."/>
            <person name="Joung J.G."/>
            <person name="Liu S."/>
            <person name="Zhang Z."/>
            <person name="Crasta O.R."/>
            <person name="Sobral B.W."/>
            <person name="Xu Y."/>
            <person name="Huang S."/>
            <person name="Fei Z."/>
        </authorList>
    </citation>
    <scope>NUCLEOTIDE SEQUENCE [LARGE SCALE GENOMIC DNA]</scope>
    <source>
        <strain evidence="6">cv. 9930</strain>
    </source>
</reference>
<dbReference type="OMA" id="SICRQFE"/>
<evidence type="ECO:0000256" key="2">
    <source>
        <dbReference type="ARBA" id="ARBA00022729"/>
    </source>
</evidence>
<dbReference type="PANTHER" id="PTHR33355">
    <property type="entry name" value="WALL-ASSOCIATED RECEPTOR KINASE CARBOXY-TERMINAL PROTEIN-RELATED"/>
    <property type="match status" value="1"/>
</dbReference>
<sequence length="210" mass="23551">MKNIKKTMFIIFALFFQLSKAIAFSACSKCGNLEVPYPLSTNDNCGDSRYKVHCNDDILQFKSSEGFYYNIHSIDPNAYKLIISPPEIQNGRCFSSDLSLGGLRLDENLPFNVSTHNTVMLLNCSNNLINSPLNCSINSPCRQFEEKMIEASGCKNTLCCTYLKDSAMTAHMIRVRIGGCTAYTSVVNFKPGDPVETWKYGIELQWIPPN</sequence>
<protein>
    <recommendedName>
        <fullName evidence="4">Wall-associated receptor kinase galacturonan-binding domain-containing protein</fullName>
    </recommendedName>
</protein>
<accession>A0A0A0LGH4</accession>
<evidence type="ECO:0000313" key="6">
    <source>
        <dbReference type="Proteomes" id="UP000029981"/>
    </source>
</evidence>
<reference evidence="5 6" key="4">
    <citation type="journal article" date="2011" name="BMC Genomics">
        <title>RNA-Seq improves annotation of protein-coding genes in the cucumber genome.</title>
        <authorList>
            <person name="Li Z."/>
            <person name="Zhang Z."/>
            <person name="Yan P."/>
            <person name="Huang S."/>
            <person name="Fei Z."/>
            <person name="Lin K."/>
        </authorList>
    </citation>
    <scope>NUCLEOTIDE SEQUENCE [LARGE SCALE GENOMIC DNA]</scope>
    <source>
        <strain evidence="6">cv. 9930</strain>
    </source>
</reference>
<dbReference type="InterPro" id="IPR025287">
    <property type="entry name" value="WAK_GUB"/>
</dbReference>
<evidence type="ECO:0000259" key="4">
    <source>
        <dbReference type="Pfam" id="PF13947"/>
    </source>
</evidence>
<feature type="chain" id="PRO_5001966066" description="Wall-associated receptor kinase galacturonan-binding domain-containing protein" evidence="3">
    <location>
        <begin position="24"/>
        <end position="210"/>
    </location>
</feature>
<dbReference type="Gramene" id="KGN60973">
    <property type="protein sequence ID" value="KGN60973"/>
    <property type="gene ID" value="Csa_2G033280"/>
</dbReference>
<dbReference type="STRING" id="3659.A0A0A0LGH4"/>
<dbReference type="Proteomes" id="UP000029981">
    <property type="component" value="Chromosome 2"/>
</dbReference>
<reference evidence="5 6" key="1">
    <citation type="journal article" date="2009" name="Nat. Genet.">
        <title>The genome of the cucumber, Cucumis sativus L.</title>
        <authorList>
            <person name="Huang S."/>
            <person name="Li R."/>
            <person name="Zhang Z."/>
            <person name="Li L."/>
            <person name="Gu X."/>
            <person name="Fan W."/>
            <person name="Lucas W.J."/>
            <person name="Wang X."/>
            <person name="Xie B."/>
            <person name="Ni P."/>
            <person name="Ren Y."/>
            <person name="Zhu H."/>
            <person name="Li J."/>
            <person name="Lin K."/>
            <person name="Jin W."/>
            <person name="Fei Z."/>
            <person name="Li G."/>
            <person name="Staub J."/>
            <person name="Kilian A."/>
            <person name="van der Vossen E.A."/>
            <person name="Wu Y."/>
            <person name="Guo J."/>
            <person name="He J."/>
            <person name="Jia Z."/>
            <person name="Ren Y."/>
            <person name="Tian G."/>
            <person name="Lu Y."/>
            <person name="Ruan J."/>
            <person name="Qian W."/>
            <person name="Wang M."/>
            <person name="Huang Q."/>
            <person name="Li B."/>
            <person name="Xuan Z."/>
            <person name="Cao J."/>
            <person name="Asan"/>
            <person name="Wu Z."/>
            <person name="Zhang J."/>
            <person name="Cai Q."/>
            <person name="Bai Y."/>
            <person name="Zhao B."/>
            <person name="Han Y."/>
            <person name="Li Y."/>
            <person name="Li X."/>
            <person name="Wang S."/>
            <person name="Shi Q."/>
            <person name="Liu S."/>
            <person name="Cho W.K."/>
            <person name="Kim J.Y."/>
            <person name="Xu Y."/>
            <person name="Heller-Uszynska K."/>
            <person name="Miao H."/>
            <person name="Cheng Z."/>
            <person name="Zhang S."/>
            <person name="Wu J."/>
            <person name="Yang Y."/>
            <person name="Kang H."/>
            <person name="Li M."/>
            <person name="Liang H."/>
            <person name="Ren X."/>
            <person name="Shi Z."/>
            <person name="Wen M."/>
            <person name="Jian M."/>
            <person name="Yang H."/>
            <person name="Zhang G."/>
            <person name="Yang Z."/>
            <person name="Chen R."/>
            <person name="Liu S."/>
            <person name="Li J."/>
            <person name="Ma L."/>
            <person name="Liu H."/>
            <person name="Zhou Y."/>
            <person name="Zhao J."/>
            <person name="Fang X."/>
            <person name="Li G."/>
            <person name="Fang L."/>
            <person name="Li Y."/>
            <person name="Liu D."/>
            <person name="Zheng H."/>
            <person name="Zhang Y."/>
            <person name="Qin N."/>
            <person name="Li Z."/>
            <person name="Yang G."/>
            <person name="Yang S."/>
            <person name="Bolund L."/>
            <person name="Kristiansen K."/>
            <person name="Zheng H."/>
            <person name="Li S."/>
            <person name="Zhang X."/>
            <person name="Yang H."/>
            <person name="Wang J."/>
            <person name="Sun R."/>
            <person name="Zhang B."/>
            <person name="Jiang S."/>
            <person name="Wang J."/>
            <person name="Du Y."/>
            <person name="Li S."/>
        </authorList>
    </citation>
    <scope>NUCLEOTIDE SEQUENCE [LARGE SCALE GENOMIC DNA]</scope>
    <source>
        <strain evidence="6">cv. 9930</strain>
    </source>
</reference>
<reference evidence="5 6" key="2">
    <citation type="journal article" date="2009" name="PLoS ONE">
        <title>An integrated genetic and cytogenetic map of the cucumber genome.</title>
        <authorList>
            <person name="Ren Y."/>
            <person name="Zhang Z."/>
            <person name="Liu J."/>
            <person name="Staub J.E."/>
            <person name="Han Y."/>
            <person name="Cheng Z."/>
            <person name="Li X."/>
            <person name="Lu J."/>
            <person name="Miao H."/>
            <person name="Kang H."/>
            <person name="Xie B."/>
            <person name="Gu X."/>
            <person name="Wang X."/>
            <person name="Du Y."/>
            <person name="Jin W."/>
            <person name="Huang S."/>
        </authorList>
    </citation>
    <scope>NUCLEOTIDE SEQUENCE [LARGE SCALE GENOMIC DNA]</scope>
    <source>
        <strain evidence="6">cv. 9930</strain>
    </source>
</reference>
<dbReference type="EMBL" id="CM002923">
    <property type="protein sequence ID" value="KGN60973.1"/>
    <property type="molecule type" value="Genomic_DNA"/>
</dbReference>
<gene>
    <name evidence="5" type="ORF">Csa_2G033280</name>
</gene>
<keyword evidence="6" id="KW-1185">Reference proteome</keyword>
<feature type="domain" description="Wall-associated receptor kinase galacturonan-binding" evidence="4">
    <location>
        <begin position="27"/>
        <end position="83"/>
    </location>
</feature>
<dbReference type="Pfam" id="PF13947">
    <property type="entry name" value="GUB_WAK_bind"/>
    <property type="match status" value="1"/>
</dbReference>
<dbReference type="PANTHER" id="PTHR33355:SF14">
    <property type="entry name" value="WALL-ASSOCIATED RECEPTOR KINASE GALACTURONAN-BINDING DOMAIN-CONTAINING PROTEIN"/>
    <property type="match status" value="1"/>
</dbReference>
<evidence type="ECO:0000256" key="3">
    <source>
        <dbReference type="SAM" id="SignalP"/>
    </source>
</evidence>
<organism evidence="5 6">
    <name type="scientific">Cucumis sativus</name>
    <name type="common">Cucumber</name>
    <dbReference type="NCBI Taxonomy" id="3659"/>
    <lineage>
        <taxon>Eukaryota</taxon>
        <taxon>Viridiplantae</taxon>
        <taxon>Streptophyta</taxon>
        <taxon>Embryophyta</taxon>
        <taxon>Tracheophyta</taxon>
        <taxon>Spermatophyta</taxon>
        <taxon>Magnoliopsida</taxon>
        <taxon>eudicotyledons</taxon>
        <taxon>Gunneridae</taxon>
        <taxon>Pentapetalae</taxon>
        <taxon>rosids</taxon>
        <taxon>fabids</taxon>
        <taxon>Cucurbitales</taxon>
        <taxon>Cucurbitaceae</taxon>
        <taxon>Benincaseae</taxon>
        <taxon>Cucumis</taxon>
    </lineage>
</organism>
<dbReference type="GO" id="GO:0016020">
    <property type="term" value="C:membrane"/>
    <property type="evidence" value="ECO:0007669"/>
    <property type="project" value="UniProtKB-SubCell"/>
</dbReference>
<name>A0A0A0LGH4_CUCSA</name>
<proteinExistence type="predicted"/>
<dbReference type="AlphaFoldDB" id="A0A0A0LGH4"/>
<keyword evidence="2 3" id="KW-0732">Signal</keyword>
<comment type="subcellular location">
    <subcellularLocation>
        <location evidence="1">Membrane</location>
        <topology evidence="1">Single-pass membrane protein</topology>
    </subcellularLocation>
</comment>
<dbReference type="GO" id="GO:0030247">
    <property type="term" value="F:polysaccharide binding"/>
    <property type="evidence" value="ECO:0007669"/>
    <property type="project" value="InterPro"/>
</dbReference>
<feature type="signal peptide" evidence="3">
    <location>
        <begin position="1"/>
        <end position="23"/>
    </location>
</feature>